<keyword evidence="3" id="KW-1185">Reference proteome</keyword>
<reference evidence="2 3" key="1">
    <citation type="submission" date="2024-02" db="EMBL/GenBank/DDBJ databases">
        <title>A draft genome for the cacao thread blight pathogen Marasmius crinis-equi.</title>
        <authorList>
            <person name="Cohen S.P."/>
            <person name="Baruah I.K."/>
            <person name="Amoako-Attah I."/>
            <person name="Bukari Y."/>
            <person name="Meinhardt L.W."/>
            <person name="Bailey B.A."/>
        </authorList>
    </citation>
    <scope>NUCLEOTIDE SEQUENCE [LARGE SCALE GENOMIC DNA]</scope>
    <source>
        <strain evidence="2 3">GH-76</strain>
    </source>
</reference>
<proteinExistence type="predicted"/>
<comment type="caution">
    <text evidence="2">The sequence shown here is derived from an EMBL/GenBank/DDBJ whole genome shotgun (WGS) entry which is preliminary data.</text>
</comment>
<organism evidence="2 3">
    <name type="scientific">Marasmius crinis-equi</name>
    <dbReference type="NCBI Taxonomy" id="585013"/>
    <lineage>
        <taxon>Eukaryota</taxon>
        <taxon>Fungi</taxon>
        <taxon>Dikarya</taxon>
        <taxon>Basidiomycota</taxon>
        <taxon>Agaricomycotina</taxon>
        <taxon>Agaricomycetes</taxon>
        <taxon>Agaricomycetidae</taxon>
        <taxon>Agaricales</taxon>
        <taxon>Marasmiineae</taxon>
        <taxon>Marasmiaceae</taxon>
        <taxon>Marasmius</taxon>
    </lineage>
</organism>
<evidence type="ECO:0000313" key="2">
    <source>
        <dbReference type="EMBL" id="KAL0568672.1"/>
    </source>
</evidence>
<name>A0ABR3F0L2_9AGAR</name>
<sequence length="246" mass="27939">MSSVTPKKPTSSVAFTPKKPSLKDLAFDPFPLPNDPQAIENSARLYHALISTLEGLLDVQDEVKEVADLLTGEHQHKIDTGFTFISKERRADIRNKFLRREFYPQSVELPTTDAFMILGRYEGPGSGHVEDNLISRAHNARVDSVYRRIRRLDAVEDTIRKIRTNLRLIRHHARVYDKHVPAACKSGEAAGCCWEDGGETLWDAELQQTMDQDEDMTEYMHSRFFTSVGEKEESDEGSSSDEVELN</sequence>
<feature type="region of interest" description="Disordered" evidence="1">
    <location>
        <begin position="225"/>
        <end position="246"/>
    </location>
</feature>
<gene>
    <name evidence="2" type="ORF">V5O48_013313</name>
</gene>
<evidence type="ECO:0000313" key="3">
    <source>
        <dbReference type="Proteomes" id="UP001465976"/>
    </source>
</evidence>
<feature type="compositionally biased region" description="Acidic residues" evidence="1">
    <location>
        <begin position="232"/>
        <end position="246"/>
    </location>
</feature>
<dbReference type="EMBL" id="JBAHYK010001283">
    <property type="protein sequence ID" value="KAL0568672.1"/>
    <property type="molecule type" value="Genomic_DNA"/>
</dbReference>
<accession>A0ABR3F0L2</accession>
<dbReference type="Proteomes" id="UP001465976">
    <property type="component" value="Unassembled WGS sequence"/>
</dbReference>
<protein>
    <submittedName>
        <fullName evidence="2">Uncharacterized protein</fullName>
    </submittedName>
</protein>
<evidence type="ECO:0000256" key="1">
    <source>
        <dbReference type="SAM" id="MobiDB-lite"/>
    </source>
</evidence>